<feature type="non-terminal residue" evidence="2">
    <location>
        <position position="1"/>
    </location>
</feature>
<feature type="domain" description="CAP-Gly" evidence="1">
    <location>
        <begin position="20"/>
        <end position="62"/>
    </location>
</feature>
<evidence type="ECO:0000313" key="3">
    <source>
        <dbReference type="Proteomes" id="UP000269721"/>
    </source>
</evidence>
<dbReference type="OrthoDB" id="2130750at2759"/>
<accession>A0A4P9WAU7</accession>
<dbReference type="Pfam" id="PF01302">
    <property type="entry name" value="CAP_GLY"/>
    <property type="match status" value="1"/>
</dbReference>
<protein>
    <submittedName>
        <fullName evidence="2">Eb1cEB3C HETERODIMER in complex WITH the CAP-Gly domain of P150glued</fullName>
    </submittedName>
</protein>
<evidence type="ECO:0000259" key="1">
    <source>
        <dbReference type="PROSITE" id="PS50245"/>
    </source>
</evidence>
<sequence length="67" mass="7319">LSLGARVECGGTTGVVRYIGLTLFATGRWVGVELAEPKGKNDGSVMGKRYFDCKQDYGMFVRTSQIK</sequence>
<dbReference type="EMBL" id="KZ996822">
    <property type="protein sequence ID" value="RKO88278.1"/>
    <property type="molecule type" value="Genomic_DNA"/>
</dbReference>
<dbReference type="PROSITE" id="PS00845">
    <property type="entry name" value="CAP_GLY_1"/>
    <property type="match status" value="1"/>
</dbReference>
<dbReference type="Proteomes" id="UP000269721">
    <property type="component" value="Unassembled WGS sequence"/>
</dbReference>
<dbReference type="Gene3D" id="2.30.30.190">
    <property type="entry name" value="CAP Gly-rich-like domain"/>
    <property type="match status" value="1"/>
</dbReference>
<dbReference type="PANTHER" id="PTHR18916">
    <property type="entry name" value="DYNACTIN 1-RELATED MICROTUBULE-BINDING"/>
    <property type="match status" value="1"/>
</dbReference>
<keyword evidence="3" id="KW-1185">Reference proteome</keyword>
<proteinExistence type="predicted"/>
<dbReference type="SUPFAM" id="SSF74924">
    <property type="entry name" value="Cap-Gly domain"/>
    <property type="match status" value="1"/>
</dbReference>
<dbReference type="AlphaFoldDB" id="A0A4P9WAU7"/>
<dbReference type="SMART" id="SM01052">
    <property type="entry name" value="CAP_GLY"/>
    <property type="match status" value="1"/>
</dbReference>
<dbReference type="InterPro" id="IPR000938">
    <property type="entry name" value="CAP-Gly_domain"/>
</dbReference>
<reference evidence="3" key="1">
    <citation type="journal article" date="2018" name="Nat. Microbiol.">
        <title>Leveraging single-cell genomics to expand the fungal tree of life.</title>
        <authorList>
            <person name="Ahrendt S.R."/>
            <person name="Quandt C.A."/>
            <person name="Ciobanu D."/>
            <person name="Clum A."/>
            <person name="Salamov A."/>
            <person name="Andreopoulos B."/>
            <person name="Cheng J.F."/>
            <person name="Woyke T."/>
            <person name="Pelin A."/>
            <person name="Henrissat B."/>
            <person name="Reynolds N.K."/>
            <person name="Benny G.L."/>
            <person name="Smith M.E."/>
            <person name="James T.Y."/>
            <person name="Grigoriev I.V."/>
        </authorList>
    </citation>
    <scope>NUCLEOTIDE SEQUENCE [LARGE SCALE GENOMIC DNA]</scope>
</reference>
<evidence type="ECO:0000313" key="2">
    <source>
        <dbReference type="EMBL" id="RKO88278.1"/>
    </source>
</evidence>
<organism evidence="2 3">
    <name type="scientific">Blyttiomyces helicus</name>
    <dbReference type="NCBI Taxonomy" id="388810"/>
    <lineage>
        <taxon>Eukaryota</taxon>
        <taxon>Fungi</taxon>
        <taxon>Fungi incertae sedis</taxon>
        <taxon>Chytridiomycota</taxon>
        <taxon>Chytridiomycota incertae sedis</taxon>
        <taxon>Chytridiomycetes</taxon>
        <taxon>Chytridiomycetes incertae sedis</taxon>
        <taxon>Blyttiomyces</taxon>
    </lineage>
</organism>
<name>A0A4P9WAU7_9FUNG</name>
<dbReference type="InterPro" id="IPR036859">
    <property type="entry name" value="CAP-Gly_dom_sf"/>
</dbReference>
<gene>
    <name evidence="2" type="ORF">BDK51DRAFT_4325</name>
</gene>
<feature type="non-terminal residue" evidence="2">
    <location>
        <position position="67"/>
    </location>
</feature>
<dbReference type="PROSITE" id="PS50245">
    <property type="entry name" value="CAP_GLY_2"/>
    <property type="match status" value="1"/>
</dbReference>